<feature type="region of interest" description="Disordered" evidence="1">
    <location>
        <begin position="110"/>
        <end position="183"/>
    </location>
</feature>
<proteinExistence type="predicted"/>
<evidence type="ECO:0000313" key="2">
    <source>
        <dbReference type="EMBL" id="KZT65411.1"/>
    </source>
</evidence>
<dbReference type="Proteomes" id="UP000076727">
    <property type="component" value="Unassembled WGS sequence"/>
</dbReference>
<evidence type="ECO:0000256" key="1">
    <source>
        <dbReference type="SAM" id="MobiDB-lite"/>
    </source>
</evidence>
<protein>
    <submittedName>
        <fullName evidence="2">Uncharacterized protein</fullName>
    </submittedName>
</protein>
<feature type="compositionally biased region" description="Pro residues" evidence="1">
    <location>
        <begin position="124"/>
        <end position="137"/>
    </location>
</feature>
<name>A0A165M9Z3_9APHY</name>
<reference evidence="2 3" key="1">
    <citation type="journal article" date="2016" name="Mol. Biol. Evol.">
        <title>Comparative Genomics of Early-Diverging Mushroom-Forming Fungi Provides Insights into the Origins of Lignocellulose Decay Capabilities.</title>
        <authorList>
            <person name="Nagy L.G."/>
            <person name="Riley R."/>
            <person name="Tritt A."/>
            <person name="Adam C."/>
            <person name="Daum C."/>
            <person name="Floudas D."/>
            <person name="Sun H."/>
            <person name="Yadav J.S."/>
            <person name="Pangilinan J."/>
            <person name="Larsson K.H."/>
            <person name="Matsuura K."/>
            <person name="Barry K."/>
            <person name="Labutti K."/>
            <person name="Kuo R."/>
            <person name="Ohm R.A."/>
            <person name="Bhattacharya S.S."/>
            <person name="Shirouzu T."/>
            <person name="Yoshinaga Y."/>
            <person name="Martin F.M."/>
            <person name="Grigoriev I.V."/>
            <person name="Hibbett D.S."/>
        </authorList>
    </citation>
    <scope>NUCLEOTIDE SEQUENCE [LARGE SCALE GENOMIC DNA]</scope>
    <source>
        <strain evidence="2 3">L-15889</strain>
    </source>
</reference>
<evidence type="ECO:0000313" key="3">
    <source>
        <dbReference type="Proteomes" id="UP000076727"/>
    </source>
</evidence>
<gene>
    <name evidence="2" type="ORF">DAEQUDRAFT_814304</name>
</gene>
<dbReference type="AlphaFoldDB" id="A0A165M9Z3"/>
<sequence length="183" mass="19939">MDPRARARRSRLTAVMVPRPLHVPCTETPIGTDGANSSPIPGVDDLSTSTAPVPSSTYYLPSPIVRPASESPHTSTHVIPERSIRRARSIHRAPYFTSAAPRAICITPESFSRPTVHSGTRSPGPRPPDSARFPPPKLARRTRTVDSRDTQQPPPDAGPSPSPARRRHHAYASALPLKLKFEK</sequence>
<feature type="compositionally biased region" description="Pro residues" evidence="1">
    <location>
        <begin position="152"/>
        <end position="162"/>
    </location>
</feature>
<feature type="compositionally biased region" description="Polar residues" evidence="1">
    <location>
        <begin position="110"/>
        <end position="121"/>
    </location>
</feature>
<accession>A0A165M9Z3</accession>
<keyword evidence="3" id="KW-1185">Reference proteome</keyword>
<organism evidence="2 3">
    <name type="scientific">Daedalea quercina L-15889</name>
    <dbReference type="NCBI Taxonomy" id="1314783"/>
    <lineage>
        <taxon>Eukaryota</taxon>
        <taxon>Fungi</taxon>
        <taxon>Dikarya</taxon>
        <taxon>Basidiomycota</taxon>
        <taxon>Agaricomycotina</taxon>
        <taxon>Agaricomycetes</taxon>
        <taxon>Polyporales</taxon>
        <taxon>Fomitopsis</taxon>
    </lineage>
</organism>
<dbReference type="EMBL" id="KV429106">
    <property type="protein sequence ID" value="KZT65411.1"/>
    <property type="molecule type" value="Genomic_DNA"/>
</dbReference>